<proteinExistence type="predicted"/>
<reference evidence="1" key="1">
    <citation type="submission" date="2014-09" db="EMBL/GenBank/DDBJ databases">
        <authorList>
            <person name="Magalhaes I.L.F."/>
            <person name="Oliveira U."/>
            <person name="Santos F.R."/>
            <person name="Vidigal T.H.D.A."/>
            <person name="Brescovit A.D."/>
            <person name="Santos A.J."/>
        </authorList>
    </citation>
    <scope>NUCLEOTIDE SEQUENCE</scope>
    <source>
        <tissue evidence="1">Shoot tissue taken approximately 20 cm above the soil surface</tissue>
    </source>
</reference>
<sequence>MVKGKYYKQRFTISSQMLQQNKPQLPV</sequence>
<protein>
    <submittedName>
        <fullName evidence="1">Uncharacterized protein</fullName>
    </submittedName>
</protein>
<dbReference type="AlphaFoldDB" id="A0A0A9CDN1"/>
<evidence type="ECO:0000313" key="1">
    <source>
        <dbReference type="EMBL" id="JAD72558.1"/>
    </source>
</evidence>
<name>A0A0A9CDN1_ARUDO</name>
<organism evidence="1">
    <name type="scientific">Arundo donax</name>
    <name type="common">Giant reed</name>
    <name type="synonym">Donax arundinaceus</name>
    <dbReference type="NCBI Taxonomy" id="35708"/>
    <lineage>
        <taxon>Eukaryota</taxon>
        <taxon>Viridiplantae</taxon>
        <taxon>Streptophyta</taxon>
        <taxon>Embryophyta</taxon>
        <taxon>Tracheophyta</taxon>
        <taxon>Spermatophyta</taxon>
        <taxon>Magnoliopsida</taxon>
        <taxon>Liliopsida</taxon>
        <taxon>Poales</taxon>
        <taxon>Poaceae</taxon>
        <taxon>PACMAD clade</taxon>
        <taxon>Arundinoideae</taxon>
        <taxon>Arundineae</taxon>
        <taxon>Arundo</taxon>
    </lineage>
</organism>
<dbReference type="EMBL" id="GBRH01225337">
    <property type="protein sequence ID" value="JAD72558.1"/>
    <property type="molecule type" value="Transcribed_RNA"/>
</dbReference>
<reference evidence="1" key="2">
    <citation type="journal article" date="2015" name="Data Brief">
        <title>Shoot transcriptome of the giant reed, Arundo donax.</title>
        <authorList>
            <person name="Barrero R.A."/>
            <person name="Guerrero F.D."/>
            <person name="Moolhuijzen P."/>
            <person name="Goolsby J.A."/>
            <person name="Tidwell J."/>
            <person name="Bellgard S.E."/>
            <person name="Bellgard M.I."/>
        </authorList>
    </citation>
    <scope>NUCLEOTIDE SEQUENCE</scope>
    <source>
        <tissue evidence="1">Shoot tissue taken approximately 20 cm above the soil surface</tissue>
    </source>
</reference>
<accession>A0A0A9CDN1</accession>